<dbReference type="Pfam" id="PF12937">
    <property type="entry name" value="F-box-like"/>
    <property type="match status" value="1"/>
</dbReference>
<comment type="caution">
    <text evidence="2">The sequence shown here is derived from an EMBL/GenBank/DDBJ whole genome shotgun (WGS) entry which is preliminary data.</text>
</comment>
<organism evidence="2 3">
    <name type="scientific">Schizophyllum amplum</name>
    <dbReference type="NCBI Taxonomy" id="97359"/>
    <lineage>
        <taxon>Eukaryota</taxon>
        <taxon>Fungi</taxon>
        <taxon>Dikarya</taxon>
        <taxon>Basidiomycota</taxon>
        <taxon>Agaricomycotina</taxon>
        <taxon>Agaricomycetes</taxon>
        <taxon>Agaricomycetidae</taxon>
        <taxon>Agaricales</taxon>
        <taxon>Schizophyllaceae</taxon>
        <taxon>Schizophyllum</taxon>
    </lineage>
</organism>
<dbReference type="InterPro" id="IPR001810">
    <property type="entry name" value="F-box_dom"/>
</dbReference>
<dbReference type="EMBL" id="VDMD01000038">
    <property type="protein sequence ID" value="TRM58141.1"/>
    <property type="molecule type" value="Genomic_DNA"/>
</dbReference>
<name>A0A550C014_9AGAR</name>
<evidence type="ECO:0000313" key="3">
    <source>
        <dbReference type="Proteomes" id="UP000320762"/>
    </source>
</evidence>
<sequence>MFGSHDAMSPSDPLTSAVATDTTLRSAALVPVTEQPSTGEGSSLPPELRIDDVDRLSALHRRLVAEIQLERAAPVRRLPAELLSEIFIYLAESDLRGYRSAKEGKSYAVQLIAVTVACVCVSWRAVVLGTPRLWSRITVDEQTRHLDVYVRTCITRSGQHELEITCTASRHLPAVLSHILPHARRWRSITFCGVLNDYCSIPQRHCFARLRDADLSIDCLFDGEAGAFDFLADAPLLQQMKITATGSSDDHPINLPSSWRLTSLHLDLDEIRCVRPLVATIAQYHATLETFVCEFIYQSPFFPSEGVITPIQFPVLGSLQLGFHAVSLLSYLDAPRVTDIILGGTDNQSGDPYECLLTFLTLPSSPLTHLRCLRLVQIYHAFDEETSTGLLRCLESMDELQELSILCAADHSFAYGLNEWLDVDMSGALWDGLTVREGNRPILPNMCALELHLGTVHLTDQERRDQRIDLAIMLQSRQRARIIEGRNVVALERVEVESETMADLFEFAEAFYTAA</sequence>
<reference evidence="2 3" key="1">
    <citation type="journal article" date="2019" name="New Phytol.">
        <title>Comparative genomics reveals unique wood-decay strategies and fruiting body development in the Schizophyllaceae.</title>
        <authorList>
            <person name="Almasi E."/>
            <person name="Sahu N."/>
            <person name="Krizsan K."/>
            <person name="Balint B."/>
            <person name="Kovacs G.M."/>
            <person name="Kiss B."/>
            <person name="Cseklye J."/>
            <person name="Drula E."/>
            <person name="Henrissat B."/>
            <person name="Nagy I."/>
            <person name="Chovatia M."/>
            <person name="Adam C."/>
            <person name="LaButti K."/>
            <person name="Lipzen A."/>
            <person name="Riley R."/>
            <person name="Grigoriev I.V."/>
            <person name="Nagy L.G."/>
        </authorList>
    </citation>
    <scope>NUCLEOTIDE SEQUENCE [LARGE SCALE GENOMIC DNA]</scope>
    <source>
        <strain evidence="2 3">NL-1724</strain>
    </source>
</reference>
<feature type="domain" description="F-box" evidence="1">
    <location>
        <begin position="76"/>
        <end position="138"/>
    </location>
</feature>
<gene>
    <name evidence="2" type="ORF">BD626DRAFT_634221</name>
</gene>
<keyword evidence="3" id="KW-1185">Reference proteome</keyword>
<evidence type="ECO:0000259" key="1">
    <source>
        <dbReference type="Pfam" id="PF12937"/>
    </source>
</evidence>
<accession>A0A550C014</accession>
<evidence type="ECO:0000313" key="2">
    <source>
        <dbReference type="EMBL" id="TRM58141.1"/>
    </source>
</evidence>
<proteinExistence type="predicted"/>
<protein>
    <recommendedName>
        <fullName evidence="1">F-box domain-containing protein</fullName>
    </recommendedName>
</protein>
<dbReference type="Gene3D" id="1.20.1280.50">
    <property type="match status" value="1"/>
</dbReference>
<dbReference type="Proteomes" id="UP000320762">
    <property type="component" value="Unassembled WGS sequence"/>
</dbReference>
<dbReference type="OrthoDB" id="3252356at2759"/>
<dbReference type="AlphaFoldDB" id="A0A550C014"/>